<gene>
    <name evidence="1" type="ORF">HED64_02320</name>
</gene>
<organism evidence="1 2">
    <name type="scientific">Paeniglutamicibacter terrestris</name>
    <dbReference type="NCBI Taxonomy" id="2723403"/>
    <lineage>
        <taxon>Bacteria</taxon>
        <taxon>Bacillati</taxon>
        <taxon>Actinomycetota</taxon>
        <taxon>Actinomycetes</taxon>
        <taxon>Micrococcales</taxon>
        <taxon>Micrococcaceae</taxon>
        <taxon>Paeniglutamicibacter</taxon>
    </lineage>
</organism>
<reference evidence="1 2" key="1">
    <citation type="submission" date="2020-04" db="EMBL/GenBank/DDBJ databases">
        <title>Paeniglutamicibacter sp. ANT13_2, a novel actinomycete isolated from sediment in Antarctica.</title>
        <authorList>
            <person name="Sakdapetsiri C."/>
            <person name="Pinyakong O."/>
        </authorList>
    </citation>
    <scope>NUCLEOTIDE SEQUENCE [LARGE SCALE GENOMIC DNA]</scope>
    <source>
        <strain evidence="1 2">ANT13_2</strain>
    </source>
</reference>
<name>A0ABX1G002_9MICC</name>
<proteinExistence type="predicted"/>
<comment type="caution">
    <text evidence="1">The sequence shown here is derived from an EMBL/GenBank/DDBJ whole genome shotgun (WGS) entry which is preliminary data.</text>
</comment>
<evidence type="ECO:0000313" key="2">
    <source>
        <dbReference type="Proteomes" id="UP000746595"/>
    </source>
</evidence>
<keyword evidence="2" id="KW-1185">Reference proteome</keyword>
<dbReference type="Proteomes" id="UP000746595">
    <property type="component" value="Unassembled WGS sequence"/>
</dbReference>
<sequence length="109" mass="11731">MSIDPSPIAVIPQPVRALVVSAARGVPGVSTIHPPPYSTWMTLVGSQPAQYEFLRITFRGEFVNTELDIGIEDHSNAVEVATAVQSRIFDVLAEHVPSPAALRITVTVL</sequence>
<protein>
    <submittedName>
        <fullName evidence="1">Uncharacterized protein</fullName>
    </submittedName>
</protein>
<dbReference type="EMBL" id="JAAWVT010000001">
    <property type="protein sequence ID" value="NKG19542.1"/>
    <property type="molecule type" value="Genomic_DNA"/>
</dbReference>
<evidence type="ECO:0000313" key="1">
    <source>
        <dbReference type="EMBL" id="NKG19542.1"/>
    </source>
</evidence>
<dbReference type="RefSeq" id="WP_168150479.1">
    <property type="nucleotide sequence ID" value="NZ_JAAWVT010000001.1"/>
</dbReference>
<accession>A0ABX1G002</accession>